<dbReference type="RefSeq" id="WP_376864123.1">
    <property type="nucleotide sequence ID" value="NZ_JBHRYB010000001.1"/>
</dbReference>
<proteinExistence type="inferred from homology"/>
<name>A0ABV7VPU1_9GAMM</name>
<dbReference type="HAMAP" id="MF_00095">
    <property type="entry name" value="SfsA"/>
    <property type="match status" value="1"/>
</dbReference>
<accession>A0ABV7VPU1</accession>
<dbReference type="EMBL" id="JBHRYB010000001">
    <property type="protein sequence ID" value="MFC3678571.1"/>
    <property type="molecule type" value="Genomic_DNA"/>
</dbReference>
<dbReference type="Gene3D" id="3.40.1350.60">
    <property type="match status" value="1"/>
</dbReference>
<keyword evidence="5" id="KW-1185">Reference proteome</keyword>
<gene>
    <name evidence="1 4" type="primary">sfsA</name>
    <name evidence="4" type="ORF">ACFOMG_00415</name>
</gene>
<dbReference type="CDD" id="cd22359">
    <property type="entry name" value="SfsA-like_bacterial"/>
    <property type="match status" value="1"/>
</dbReference>
<comment type="caution">
    <text evidence="4">The sequence shown here is derived from an EMBL/GenBank/DDBJ whole genome shotgun (WGS) entry which is preliminary data.</text>
</comment>
<dbReference type="InterPro" id="IPR041465">
    <property type="entry name" value="SfsA_N"/>
</dbReference>
<feature type="domain" description="SfsA N-terminal OB" evidence="3">
    <location>
        <begin position="13"/>
        <end position="75"/>
    </location>
</feature>
<evidence type="ECO:0000259" key="2">
    <source>
        <dbReference type="Pfam" id="PF03749"/>
    </source>
</evidence>
<dbReference type="InterPro" id="IPR040452">
    <property type="entry name" value="SfsA_C"/>
</dbReference>
<dbReference type="Proteomes" id="UP001595722">
    <property type="component" value="Unassembled WGS sequence"/>
</dbReference>
<feature type="domain" description="Sugar fermentation stimulation protein C-terminal" evidence="2">
    <location>
        <begin position="84"/>
        <end position="224"/>
    </location>
</feature>
<dbReference type="Pfam" id="PF17746">
    <property type="entry name" value="SfsA_N"/>
    <property type="match status" value="1"/>
</dbReference>
<dbReference type="PANTHER" id="PTHR30545:SF2">
    <property type="entry name" value="SUGAR FERMENTATION STIMULATION PROTEIN A"/>
    <property type="match status" value="1"/>
</dbReference>
<evidence type="ECO:0000256" key="1">
    <source>
        <dbReference type="HAMAP-Rule" id="MF_00095"/>
    </source>
</evidence>
<protein>
    <recommendedName>
        <fullName evidence="1">Sugar fermentation stimulation protein homolog</fullName>
    </recommendedName>
</protein>
<organism evidence="4 5">
    <name type="scientific">Bacterioplanoides pacificum</name>
    <dbReference type="NCBI Taxonomy" id="1171596"/>
    <lineage>
        <taxon>Bacteria</taxon>
        <taxon>Pseudomonadati</taxon>
        <taxon>Pseudomonadota</taxon>
        <taxon>Gammaproteobacteria</taxon>
        <taxon>Oceanospirillales</taxon>
        <taxon>Oceanospirillaceae</taxon>
        <taxon>Bacterioplanoides</taxon>
    </lineage>
</organism>
<dbReference type="Gene3D" id="2.40.50.580">
    <property type="match status" value="1"/>
</dbReference>
<evidence type="ECO:0000259" key="3">
    <source>
        <dbReference type="Pfam" id="PF17746"/>
    </source>
</evidence>
<dbReference type="InterPro" id="IPR005224">
    <property type="entry name" value="SfsA"/>
</dbReference>
<sequence length="236" mass="26532">MKYPQALIPATLIKRYKRFLADVELADGEQITVHCPNTGSMKNCAEPGWPVWLSDSNNPKRKYRYSWEWVAVQGRFKACINTARANQLVAEALAGQHIAELTGYGDIQPEPRVADGRLDFLLQPDNAGVPAAYVEVKSVTLLEQETGLGCFPDAVTERGLKHLKRLLALHQQGYRAVLCFCVCHEGIEWVRPADHIDPQYAATLREVVAQGVEVLAYRVTFAEQSMRLDRRIDVEL</sequence>
<dbReference type="NCBIfam" id="TIGR00230">
    <property type="entry name" value="sfsA"/>
    <property type="match status" value="1"/>
</dbReference>
<dbReference type="Pfam" id="PF03749">
    <property type="entry name" value="SfsA"/>
    <property type="match status" value="1"/>
</dbReference>
<dbReference type="PANTHER" id="PTHR30545">
    <property type="entry name" value="SUGAR FERMENTATION STIMULATION PROTEIN A"/>
    <property type="match status" value="1"/>
</dbReference>
<comment type="similarity">
    <text evidence="1">Belongs to the SfsA family.</text>
</comment>
<evidence type="ECO:0000313" key="5">
    <source>
        <dbReference type="Proteomes" id="UP001595722"/>
    </source>
</evidence>
<evidence type="ECO:0000313" key="4">
    <source>
        <dbReference type="EMBL" id="MFC3678571.1"/>
    </source>
</evidence>
<reference evidence="5" key="1">
    <citation type="journal article" date="2019" name="Int. J. Syst. Evol. Microbiol.">
        <title>The Global Catalogue of Microorganisms (GCM) 10K type strain sequencing project: providing services to taxonomists for standard genome sequencing and annotation.</title>
        <authorList>
            <consortium name="The Broad Institute Genomics Platform"/>
            <consortium name="The Broad Institute Genome Sequencing Center for Infectious Disease"/>
            <person name="Wu L."/>
            <person name="Ma J."/>
        </authorList>
    </citation>
    <scope>NUCLEOTIDE SEQUENCE [LARGE SCALE GENOMIC DNA]</scope>
    <source>
        <strain evidence="5">KCTC 42424</strain>
    </source>
</reference>